<organism evidence="2 3">
    <name type="scientific">Gordonia insulae</name>
    <dbReference type="NCBI Taxonomy" id="2420509"/>
    <lineage>
        <taxon>Bacteria</taxon>
        <taxon>Bacillati</taxon>
        <taxon>Actinomycetota</taxon>
        <taxon>Actinomycetes</taxon>
        <taxon>Mycobacteriales</taxon>
        <taxon>Gordoniaceae</taxon>
        <taxon>Gordonia</taxon>
    </lineage>
</organism>
<keyword evidence="3" id="KW-1185">Reference proteome</keyword>
<evidence type="ECO:0000313" key="2">
    <source>
        <dbReference type="EMBL" id="AZG44778.1"/>
    </source>
</evidence>
<proteinExistence type="predicted"/>
<gene>
    <name evidence="2" type="ORF">D7316_01369</name>
</gene>
<accession>A0A3G8JIL5</accession>
<feature type="region of interest" description="Disordered" evidence="1">
    <location>
        <begin position="1"/>
        <end position="30"/>
    </location>
</feature>
<protein>
    <recommendedName>
        <fullName evidence="4">Di-and tripeptidase</fullName>
    </recommendedName>
</protein>
<dbReference type="RefSeq" id="WP_232016801.1">
    <property type="nucleotide sequence ID" value="NZ_CP033972.1"/>
</dbReference>
<sequence>MVDIGKHVTGKHVTGQHVTGTNSPGPKPPGKAVEVTGGLLDRAQRLQAPAVAKYVRSIRTAHPEESPAQIISRLEKIYLTAVTGSGGAVGATAAIPGVGTMTALGAMTGETAFFLEASALLALSIAEVHGIPVHDSERRKTLVLAVALGEEGVVALGRLVGTQGGALRRLGGAAIPGGGLGKLNKTLINKLTKKYAIKRAPLVFGKLLPAGIGAMIGGIGNRALGKRVIANSREAFGPPPSTWIIDGQILGDAGLPSAGDRPELDR</sequence>
<dbReference type="KEGG" id="gom:D7316_01369"/>
<reference evidence="2 3" key="1">
    <citation type="submission" date="2018-11" db="EMBL/GenBank/DDBJ databases">
        <title>Gordonia insulae sp. nov., isolated from an island soil.</title>
        <authorList>
            <person name="Kim Y.S."/>
            <person name="Kim S.B."/>
        </authorList>
    </citation>
    <scope>NUCLEOTIDE SEQUENCE [LARGE SCALE GENOMIC DNA]</scope>
    <source>
        <strain evidence="2 3">MMS17-SY073</strain>
    </source>
</reference>
<evidence type="ECO:0000313" key="3">
    <source>
        <dbReference type="Proteomes" id="UP000271469"/>
    </source>
</evidence>
<evidence type="ECO:0000256" key="1">
    <source>
        <dbReference type="SAM" id="MobiDB-lite"/>
    </source>
</evidence>
<name>A0A3G8JIL5_9ACTN</name>
<dbReference type="Proteomes" id="UP000271469">
    <property type="component" value="Chromosome"/>
</dbReference>
<dbReference type="AlphaFoldDB" id="A0A3G8JIL5"/>
<dbReference type="EMBL" id="CP033972">
    <property type="protein sequence ID" value="AZG44778.1"/>
    <property type="molecule type" value="Genomic_DNA"/>
</dbReference>
<evidence type="ECO:0008006" key="4">
    <source>
        <dbReference type="Google" id="ProtNLM"/>
    </source>
</evidence>